<evidence type="ECO:0000256" key="1">
    <source>
        <dbReference type="ARBA" id="ARBA00004123"/>
    </source>
</evidence>
<dbReference type="SUPFAM" id="SSF46689">
    <property type="entry name" value="Homeodomain-like"/>
    <property type="match status" value="1"/>
</dbReference>
<proteinExistence type="evidence at transcript level"/>
<dbReference type="OMA" id="FNNKRAK"/>
<dbReference type="GO" id="GO:0000981">
    <property type="term" value="F:DNA-binding transcription factor activity, RNA polymerase II-specific"/>
    <property type="evidence" value="ECO:0000318"/>
    <property type="project" value="GO_Central"/>
</dbReference>
<dbReference type="InterPro" id="IPR009057">
    <property type="entry name" value="Homeodomain-like_sf"/>
</dbReference>
<feature type="domain" description="Homeobox" evidence="4">
    <location>
        <begin position="94"/>
        <end position="154"/>
    </location>
</feature>
<keyword evidence="7" id="KW-1185">Reference proteome</keyword>
<dbReference type="PhosphoSitePlus" id="Q4TU72"/>
<dbReference type="EMBL" id="DQ058658">
    <property type="protein sequence ID" value="AAY58269.1"/>
    <property type="molecule type" value="mRNA"/>
</dbReference>
<dbReference type="GO" id="GO:0000977">
    <property type="term" value="F:RNA polymerase II transcription regulatory region sequence-specific DNA binding"/>
    <property type="evidence" value="ECO:0000318"/>
    <property type="project" value="GO_Central"/>
</dbReference>
<evidence type="ECO:0000259" key="4">
    <source>
        <dbReference type="PROSITE" id="PS50071"/>
    </source>
</evidence>
<dbReference type="RefSeq" id="NP_001020044.1">
    <property type="nucleotide sequence ID" value="NM_001024873.2"/>
</dbReference>
<dbReference type="GeneTree" id="ENSGT00940000154287"/>
<dbReference type="PANTHER" id="PTHR24329">
    <property type="entry name" value="HOMEOBOX PROTEIN ARISTALESS"/>
    <property type="match status" value="1"/>
</dbReference>
<dbReference type="GO" id="GO:0048666">
    <property type="term" value="P:neuron development"/>
    <property type="evidence" value="ECO:0000318"/>
    <property type="project" value="GO_Central"/>
</dbReference>
<dbReference type="Pfam" id="PF00046">
    <property type="entry name" value="Homeodomain"/>
    <property type="match status" value="1"/>
</dbReference>
<dbReference type="FunFam" id="1.10.10.60:FF:000580">
    <property type="entry name" value="Reproductive homeobox on X chromosome 11"/>
    <property type="match status" value="1"/>
</dbReference>
<dbReference type="GeneID" id="298346"/>
<evidence type="ECO:0000313" key="6">
    <source>
        <dbReference type="Ensembl" id="ENSRNOP00000029223.2"/>
    </source>
</evidence>
<evidence type="ECO:0000256" key="2">
    <source>
        <dbReference type="PROSITE-ProRule" id="PRU00108"/>
    </source>
</evidence>
<keyword evidence="2 3" id="KW-0238">DNA-binding</keyword>
<dbReference type="HOGENOM" id="CLU_118646_0_0_1"/>
<comment type="subcellular location">
    <subcellularLocation>
        <location evidence="1 2 3">Nucleus</location>
    </subcellularLocation>
</comment>
<dbReference type="Bgee" id="ENSRNOG00000028044">
    <property type="expression patterns" value="Expressed in testis"/>
</dbReference>
<dbReference type="PROSITE" id="PS50071">
    <property type="entry name" value="HOMEOBOX_2"/>
    <property type="match status" value="1"/>
</dbReference>
<reference evidence="6" key="4">
    <citation type="submission" date="2025-05" db="UniProtKB">
        <authorList>
            <consortium name="Ensembl"/>
        </authorList>
    </citation>
    <scope>IDENTIFICATION</scope>
    <source>
        <strain evidence="6">Brown Norway</strain>
    </source>
</reference>
<dbReference type="OrthoDB" id="1867783at2759"/>
<feature type="DNA-binding region" description="Homeobox" evidence="2">
    <location>
        <begin position="96"/>
        <end position="155"/>
    </location>
</feature>
<name>Q4TU72_RAT</name>
<reference evidence="5" key="2">
    <citation type="submission" date="2005-05" db="EMBL/GenBank/DDBJ databases">
        <authorList>
            <person name="MacLean J.A.II."/>
            <person name="Wayne C.M."/>
            <person name="Bruce S.R."/>
            <person name="Wilkinson M.F."/>
        </authorList>
    </citation>
    <scope>NUCLEOTIDE SEQUENCE</scope>
    <source>
        <strain evidence="5">Sprague-Dawley</strain>
    </source>
</reference>
<dbReference type="PaxDb" id="10116-ENSRNOP00000029223"/>
<dbReference type="Gene3D" id="1.10.10.60">
    <property type="entry name" value="Homeodomain-like"/>
    <property type="match status" value="1"/>
</dbReference>
<reference evidence="5" key="3">
    <citation type="submission" date="2005-06" db="EMBL/GenBank/DDBJ databases">
        <title>Rhox: a new homeobox gene cluster on the rat X chromosome.</title>
        <authorList>
            <person name="Maclean J.A.II."/>
            <person name="Bruce S.R."/>
            <person name="Wilkinson M.F."/>
        </authorList>
    </citation>
    <scope>NUCLEOTIDE SEQUENCE</scope>
    <source>
        <strain evidence="5">Sprague-Dawley</strain>
    </source>
</reference>
<reference evidence="6 7" key="1">
    <citation type="journal article" date="2004" name="Nature">
        <title>Genome sequence of the Brown Norway rat yields insights into mammalian evolution.</title>
        <authorList>
            <consortium name="Rat Genome Sequencing Project Consortium"/>
            <person name="Gibbs R.A."/>
            <person name="Weinstock G.M."/>
            <person name="Metzker M.L."/>
            <person name="Muzny D.M."/>
            <person name="Sodergren E.J."/>
            <person name="Scherer S."/>
            <person name="Scott G."/>
            <person name="Steffen D."/>
            <person name="Worley K.C."/>
            <person name="Burch P.E."/>
            <person name="Okwuonu G."/>
            <person name="Hines S."/>
            <person name="Lewis L."/>
            <person name="Deramo C."/>
            <person name="Delgado O."/>
            <person name="Dugan-Rocha S."/>
            <person name="Miner G."/>
            <person name="Morgan M."/>
            <person name="Hawes A."/>
            <person name="Gill R."/>
            <person name="Holt R.A."/>
            <person name="Adams M.D."/>
            <person name="Amanatides P.G."/>
            <person name="Baden-Tillson H."/>
            <person name="Barnstead M."/>
            <person name="Chin S."/>
            <person name="Evans C.A."/>
            <person name="Ferriera S."/>
            <person name="Fosler C."/>
            <person name="Glodek A."/>
            <person name="Gu Z."/>
            <person name="Jennings D."/>
            <person name="Kraft C.L."/>
            <person name="Nguyen T."/>
            <person name="Pfannkoch C.M."/>
            <person name="Sitter C."/>
            <person name="Sutton G.G."/>
            <person name="Venter J.C."/>
            <person name="Woodage T."/>
            <person name="Smith D."/>
            <person name="Lee H.-M."/>
            <person name="Gustafson E."/>
            <person name="Cahill P."/>
            <person name="Kana A."/>
            <person name="Doucette-Stamm L."/>
            <person name="Weinstock K."/>
            <person name="Fechtel K."/>
            <person name="Weiss R.B."/>
            <person name="Dunn D.M."/>
            <person name="Green E.D."/>
            <person name="Blakesley R.W."/>
            <person name="Bouffard G.G."/>
            <person name="De Jong P.J."/>
            <person name="Osoegawa K."/>
            <person name="Zhu B."/>
            <person name="Marra M."/>
            <person name="Schein J."/>
            <person name="Bosdet I."/>
            <person name="Fjell C."/>
            <person name="Jones S."/>
            <person name="Krzywinski M."/>
            <person name="Mathewson C."/>
            <person name="Siddiqui A."/>
            <person name="Wye N."/>
            <person name="McPherson J."/>
            <person name="Zhao S."/>
            <person name="Fraser C.M."/>
            <person name="Shetty J."/>
            <person name="Shatsman S."/>
            <person name="Geer K."/>
            <person name="Chen Y."/>
            <person name="Abramzon S."/>
            <person name="Nierman W.C."/>
            <person name="Havlak P.H."/>
            <person name="Chen R."/>
            <person name="Durbin K.J."/>
            <person name="Egan A."/>
            <person name="Ren Y."/>
            <person name="Song X.-Z."/>
            <person name="Li B."/>
            <person name="Liu Y."/>
            <person name="Qin X."/>
            <person name="Cawley S."/>
            <person name="Cooney A.J."/>
            <person name="D'Souza L.M."/>
            <person name="Martin K."/>
            <person name="Wu J.Q."/>
            <person name="Gonzalez-Garay M.L."/>
            <person name="Jackson A.R."/>
            <person name="Kalafus K.J."/>
            <person name="McLeod M.P."/>
            <person name="Milosavljevic A."/>
            <person name="Virk D."/>
            <person name="Volkov A."/>
            <person name="Wheeler D.A."/>
            <person name="Zhang Z."/>
            <person name="Bailey J.A."/>
            <person name="Eichler E.E."/>
            <person name="Tuzun E."/>
            <person name="Birney E."/>
            <person name="Mongin E."/>
            <person name="Ureta-Vidal A."/>
            <person name="Woodwark C."/>
            <person name="Zdobnov E."/>
            <person name="Bork P."/>
            <person name="Suyama M."/>
            <person name="Torrents D."/>
            <person name="Alexandersson M."/>
            <person name="Trask B.J."/>
            <person name="Young J.M."/>
            <person name="Huang H."/>
            <person name="Wang H."/>
            <person name="Xing H."/>
            <person name="Daniels S."/>
            <person name="Gietzen D."/>
            <person name="Schmidt J."/>
            <person name="Stevens K."/>
            <person name="Vitt U."/>
            <person name="Wingrove J."/>
            <person name="Camara F."/>
            <person name="Mar Alba M."/>
            <person name="Abril J.F."/>
            <person name="Guigo R."/>
            <person name="Smit A."/>
            <person name="Dubchak I."/>
            <person name="Rubin E.M."/>
            <person name="Couronne O."/>
            <person name="Poliakov A."/>
            <person name="Huebner N."/>
            <person name="Ganten D."/>
            <person name="Goesele C."/>
            <person name="Hummel O."/>
            <person name="Kreitler T."/>
            <person name="Lee Y.-A."/>
            <person name="Monti J."/>
            <person name="Schulz H."/>
            <person name="Zimdahl H."/>
            <person name="Himmelbauer H."/>
            <person name="Lehrach H."/>
            <person name="Jacob H.J."/>
            <person name="Bromberg S."/>
            <person name="Gullings-Handley J."/>
            <person name="Jensen-Seaman M.I."/>
            <person name="Kwitek A.E."/>
            <person name="Lazar J."/>
            <person name="Pasko D."/>
            <person name="Tonellato P.J."/>
            <person name="Twigger S."/>
            <person name="Ponting C.P."/>
            <person name="Duarte J.M."/>
            <person name="Rice S."/>
            <person name="Goodstadt L."/>
            <person name="Beatson S.A."/>
            <person name="Emes R.D."/>
            <person name="Winter E.E."/>
            <person name="Webber C."/>
            <person name="Brandt P."/>
            <person name="Nyakatura G."/>
            <person name="Adetobi M."/>
            <person name="Chiaromonte F."/>
            <person name="Elnitski L."/>
            <person name="Eswara P."/>
            <person name="Hardison R.C."/>
            <person name="Hou M."/>
            <person name="Kolbe D."/>
            <person name="Makova K."/>
            <person name="Miller W."/>
            <person name="Nekrutenko A."/>
            <person name="Riemer C."/>
            <person name="Schwartz S."/>
            <person name="Taylor J."/>
            <person name="Yang S."/>
            <person name="Zhang Y."/>
            <person name="Lindpaintner K."/>
            <person name="Andrews T.D."/>
            <person name="Caccamo M."/>
            <person name="Clamp M."/>
            <person name="Clarke L."/>
            <person name="Curwen V."/>
            <person name="Durbin R.M."/>
            <person name="Eyras E."/>
            <person name="Searle S.M."/>
            <person name="Cooper G.M."/>
            <person name="Batzoglou S."/>
            <person name="Brudno M."/>
            <person name="Sidow A."/>
            <person name="Stone E.A."/>
            <person name="Payseur B.A."/>
            <person name="Bourque G."/>
            <person name="Lopez-Otin C."/>
            <person name="Puente X.S."/>
            <person name="Chakrabarti K."/>
            <person name="Chatterji S."/>
            <person name="Dewey C."/>
            <person name="Pachter L."/>
            <person name="Bray N."/>
            <person name="Yap V.B."/>
            <person name="Caspi A."/>
            <person name="Tesler G."/>
            <person name="Pevzner P.A."/>
            <person name="Haussler D."/>
            <person name="Roskin K.M."/>
            <person name="Baertsch R."/>
            <person name="Clawson H."/>
            <person name="Furey T.S."/>
            <person name="Hinrichs A.S."/>
            <person name="Karolchik D."/>
            <person name="Kent W.J."/>
            <person name="Rosenbloom K.R."/>
            <person name="Trumbower H."/>
            <person name="Weirauch M."/>
            <person name="Cooper D.N."/>
            <person name="Stenson P.D."/>
            <person name="Ma B."/>
            <person name="Brent M."/>
            <person name="Arumugam M."/>
            <person name="Shteynberg D."/>
            <person name="Copley R.R."/>
            <person name="Taylor M.S."/>
            <person name="Riethman H."/>
            <person name="Mudunuri U."/>
            <person name="Peterson J."/>
            <person name="Guyer M."/>
            <person name="Felsenfeld A."/>
            <person name="Old S."/>
            <person name="Mockrin S."/>
            <person name="Collins F.S."/>
        </authorList>
    </citation>
    <scope>NUCLEOTIDE SEQUENCE [LARGE SCALE GENOMIC DNA]</scope>
    <source>
        <strain evidence="6 7">Brown Norway</strain>
    </source>
</reference>
<evidence type="ECO:0000313" key="5">
    <source>
        <dbReference type="EMBL" id="AAY58269.1"/>
    </source>
</evidence>
<dbReference type="AlphaFoldDB" id="Q4TU72"/>
<dbReference type="GO" id="GO:0005634">
    <property type="term" value="C:nucleus"/>
    <property type="evidence" value="ECO:0000318"/>
    <property type="project" value="GO_Central"/>
</dbReference>
<dbReference type="KEGG" id="rno:298346"/>
<evidence type="ECO:0000256" key="3">
    <source>
        <dbReference type="RuleBase" id="RU000682"/>
    </source>
</evidence>
<dbReference type="AGR" id="RGD:1564332"/>
<accession>Q4TU72</accession>
<keyword evidence="2 3" id="KW-0371">Homeobox</keyword>
<organism evidence="5">
    <name type="scientific">Rattus norvegicus</name>
    <name type="common">Rat</name>
    <dbReference type="NCBI Taxonomy" id="10116"/>
    <lineage>
        <taxon>Eukaryota</taxon>
        <taxon>Metazoa</taxon>
        <taxon>Chordata</taxon>
        <taxon>Craniata</taxon>
        <taxon>Vertebrata</taxon>
        <taxon>Euteleostomi</taxon>
        <taxon>Mammalia</taxon>
        <taxon>Eutheria</taxon>
        <taxon>Euarchontoglires</taxon>
        <taxon>Glires</taxon>
        <taxon>Rodentia</taxon>
        <taxon>Myomorpha</taxon>
        <taxon>Muroidea</taxon>
        <taxon>Muridae</taxon>
        <taxon>Murinae</taxon>
        <taxon>Rattus</taxon>
    </lineage>
</organism>
<keyword evidence="2 3" id="KW-0539">Nucleus</keyword>
<dbReference type="PANTHER" id="PTHR24329:SF92">
    <property type="entry name" value="REPRODUCTIVE HOMEOBOX 11"/>
    <property type="match status" value="1"/>
</dbReference>
<evidence type="ECO:0000313" key="8">
    <source>
        <dbReference type="RGD" id="1564332"/>
    </source>
</evidence>
<dbReference type="GO" id="GO:0006357">
    <property type="term" value="P:regulation of transcription by RNA polymerase II"/>
    <property type="evidence" value="ECO:0000318"/>
    <property type="project" value="GO_Central"/>
</dbReference>
<dbReference type="UCSC" id="RGD:1564332">
    <property type="organism name" value="rat"/>
</dbReference>
<evidence type="ECO:0000313" key="7">
    <source>
        <dbReference type="Proteomes" id="UP000002494"/>
    </source>
</evidence>
<dbReference type="Proteomes" id="UP000002494">
    <property type="component" value="Chromosome X"/>
</dbReference>
<dbReference type="InterPro" id="IPR001356">
    <property type="entry name" value="HD"/>
</dbReference>
<dbReference type="SMART" id="SM00389">
    <property type="entry name" value="HOX"/>
    <property type="match status" value="1"/>
</dbReference>
<dbReference type="Ensembl" id="ENSRNOT00000035449.4">
    <property type="protein sequence ID" value="ENSRNOP00000029223.2"/>
    <property type="gene ID" value="ENSRNOG00000028044.4"/>
</dbReference>
<sequence>MARKYFYFDYDYYGVSFYEEEITTEPQERVAYTANKGGFTDEVTDLLKELLYQGGRSTIVEHSYRGCDMSNIQDTEHEPEETRNADETSEQLLFRIPRKPYKFTPGQLWEMQAVFEETQYPDAFRRKELAELMNVDEQKVKDWFNNKRAKLRKIQREILKGKIITPTQDELRMKTLVESKNVIIFQEQVGDGLFWDHQNFDTRAVQDSPISLLFL</sequence>
<dbReference type="SMR" id="Q4TU72"/>
<dbReference type="CTD" id="298346"/>
<dbReference type="CDD" id="cd00086">
    <property type="entry name" value="homeodomain"/>
    <property type="match status" value="1"/>
</dbReference>
<protein>
    <submittedName>
        <fullName evidence="5">Reproductive homeobox on X chromosome 11</fullName>
    </submittedName>
    <submittedName>
        <fullName evidence="6">Rhox homeobox family member 11</fullName>
    </submittedName>
</protein>
<dbReference type="RGD" id="1564332">
    <property type="gene designation" value="Rhoxf11"/>
</dbReference>
<gene>
    <name evidence="8" type="primary">Rhoxf11</name>
    <name evidence="8" type="synonym">LOC298346</name>
    <name evidence="6" type="synonym">Rhox11</name>
</gene>
<dbReference type="STRING" id="10116.ENSRNOP00000029223"/>
<dbReference type="eggNOG" id="KOG0490">
    <property type="taxonomic scope" value="Eukaryota"/>
</dbReference>
<dbReference type="InterPro" id="IPR050649">
    <property type="entry name" value="Paired_Homeobox_TFs"/>
</dbReference>